<evidence type="ECO:0000256" key="1">
    <source>
        <dbReference type="ARBA" id="ARBA00023015"/>
    </source>
</evidence>
<evidence type="ECO:0000313" key="10">
    <source>
        <dbReference type="Proteomes" id="UP000192067"/>
    </source>
</evidence>
<dbReference type="EMBL" id="LKLS01000108">
    <property type="protein sequence ID" value="KSU18510.1"/>
    <property type="molecule type" value="Genomic_DNA"/>
</dbReference>
<dbReference type="EMBL" id="CP015904">
    <property type="protein sequence ID" value="ARE13819.1"/>
    <property type="molecule type" value="Genomic_DNA"/>
</dbReference>
<sequence length="319" mass="37538">MYKVSREQFTHFWDFLKTLDCYIKSESGMIEELEEFANNPNREIAALVCQNTSGLLTYSAPYIRIIYVLSGKISLYLDNKKSIYQEGSLILANKWTKIDYQELSDETVIIGFYFKPEYFDDSLLSQIIEEPMLYRFFVESIEKDSEQLSHFCIYQFTILEDTHFYALLLLKQVVKMCYFNNKVTKAAFILLIVELSHHSEEYLILKDSNISSSVLIKEILSYIENNIRTASLEELSTKFYFHPNYLSSLIKHQTGLSYSTWLTTYRIKHAKNYLTQTNLSIQEILGKIGYSDKTYFFKLFKTQVGMTPGEYRKQNKIIF</sequence>
<dbReference type="AlphaFoldDB" id="A0A0B8R123"/>
<keyword evidence="2 6" id="KW-0238">DNA-binding</keyword>
<feature type="domain" description="HTH araC/xylS-type" evidence="4">
    <location>
        <begin position="217"/>
        <end position="314"/>
    </location>
</feature>
<dbReference type="Gene3D" id="2.60.120.10">
    <property type="entry name" value="Jelly Rolls"/>
    <property type="match status" value="1"/>
</dbReference>
<dbReference type="GO" id="GO:0003700">
    <property type="term" value="F:DNA-binding transcription factor activity"/>
    <property type="evidence" value="ECO:0007669"/>
    <property type="project" value="InterPro"/>
</dbReference>
<name>A0A0B8R123_LACLL</name>
<keyword evidence="1" id="KW-0805">Transcription regulation</keyword>
<dbReference type="EMBL" id="BBSI01000030">
    <property type="protein sequence ID" value="GAM80873.1"/>
    <property type="molecule type" value="Genomic_DNA"/>
</dbReference>
<dbReference type="InterPro" id="IPR011051">
    <property type="entry name" value="RmlC_Cupin_sf"/>
</dbReference>
<dbReference type="Proteomes" id="UP000053612">
    <property type="component" value="Unassembled WGS sequence"/>
</dbReference>
<dbReference type="PANTHER" id="PTHR43280:SF10">
    <property type="entry name" value="REGULATORY PROTEIN POCR"/>
    <property type="match status" value="1"/>
</dbReference>
<dbReference type="PATRIC" id="fig|1360.100.peg.1384"/>
<dbReference type="PANTHER" id="PTHR43280">
    <property type="entry name" value="ARAC-FAMILY TRANSCRIPTIONAL REGULATOR"/>
    <property type="match status" value="1"/>
</dbReference>
<dbReference type="RefSeq" id="WP_025016689.1">
    <property type="nucleotide sequence ID" value="NZ_CAKMBL010000003.1"/>
</dbReference>
<protein>
    <submittedName>
        <fullName evidence="5">Methylphosphotriester-DNA alkyltransferase</fullName>
    </submittedName>
    <submittedName>
        <fullName evidence="6">Response regulator containing CheY-like receiver domain and AraC-type DNA-binding domain</fullName>
    </submittedName>
    <submittedName>
        <fullName evidence="7">Two-component response regulator yesN associated with MetSO reductase</fullName>
    </submittedName>
</protein>
<dbReference type="Proteomes" id="UP000192067">
    <property type="component" value="Chromosome"/>
</dbReference>
<keyword evidence="3" id="KW-0804">Transcription</keyword>
<dbReference type="Gene3D" id="1.10.10.60">
    <property type="entry name" value="Homeodomain-like"/>
    <property type="match status" value="2"/>
</dbReference>
<dbReference type="InterPro" id="IPR020449">
    <property type="entry name" value="Tscrpt_reg_AraC-type_HTH"/>
</dbReference>
<evidence type="ECO:0000256" key="2">
    <source>
        <dbReference type="ARBA" id="ARBA00023125"/>
    </source>
</evidence>
<evidence type="ECO:0000256" key="3">
    <source>
        <dbReference type="ARBA" id="ARBA00023163"/>
    </source>
</evidence>
<reference evidence="5 10" key="3">
    <citation type="journal article" date="2017" name="BMC Genomics">
        <title>Comparative and functional genomics of the Lactococcus lactis taxon; insights into evolution and niche adaptation.</title>
        <authorList>
            <person name="Kelleher P."/>
            <person name="Bottacini F."/>
            <person name="Mahony J."/>
            <person name="Kilcawley K.N."/>
            <person name="van Sinderen D."/>
        </authorList>
    </citation>
    <scope>NUCLEOTIDE SEQUENCE [LARGE SCALE GENOMIC DNA]</scope>
    <source>
        <strain evidence="5 10">UC11</strain>
    </source>
</reference>
<accession>A0A0B8R123</accession>
<dbReference type="Pfam" id="PF12833">
    <property type="entry name" value="HTH_18"/>
    <property type="match status" value="1"/>
</dbReference>
<dbReference type="SMART" id="SM00342">
    <property type="entry name" value="HTH_ARAC"/>
    <property type="match status" value="1"/>
</dbReference>
<dbReference type="PROSITE" id="PS01124">
    <property type="entry name" value="HTH_ARAC_FAMILY_2"/>
    <property type="match status" value="1"/>
</dbReference>
<dbReference type="InterPro" id="IPR009057">
    <property type="entry name" value="Homeodomain-like_sf"/>
</dbReference>
<reference evidence="6 8" key="1">
    <citation type="submission" date="2015-01" db="EMBL/GenBank/DDBJ databases">
        <title>Lactococcus lactis subsp.lactis JCM 5805 whole genome shotgun sequence.</title>
        <authorList>
            <person name="Fujii T."/>
            <person name="Tomita Y."/>
            <person name="Ikushima S."/>
            <person name="Fujiwara D."/>
        </authorList>
    </citation>
    <scope>NUCLEOTIDE SEQUENCE [LARGE SCALE GENOMIC DNA]</scope>
    <source>
        <strain evidence="6 8">JCM 5805</strain>
    </source>
</reference>
<dbReference type="GO" id="GO:0043565">
    <property type="term" value="F:sequence-specific DNA binding"/>
    <property type="evidence" value="ECO:0007669"/>
    <property type="project" value="InterPro"/>
</dbReference>
<organism evidence="6 8">
    <name type="scientific">Lactococcus lactis subsp. lactis</name>
    <name type="common">Streptococcus lactis</name>
    <dbReference type="NCBI Taxonomy" id="1360"/>
    <lineage>
        <taxon>Bacteria</taxon>
        <taxon>Bacillati</taxon>
        <taxon>Bacillota</taxon>
        <taxon>Bacilli</taxon>
        <taxon>Lactobacillales</taxon>
        <taxon>Streptococcaceae</taxon>
        <taxon>Lactococcus</taxon>
    </lineage>
</organism>
<reference evidence="9" key="2">
    <citation type="submission" date="2015-10" db="EMBL/GenBank/DDBJ databases">
        <title>Draft Genome Sequences of 11 Lactococcus lactis subspecies cremoris strains.</title>
        <authorList>
            <person name="Wels M."/>
            <person name="Backus L."/>
            <person name="Boekhorst J."/>
            <person name="Dijkstra A."/>
            <person name="Beerthuizen M."/>
            <person name="Kelly W."/>
            <person name="Siezen R."/>
            <person name="Bachmann H."/>
            <person name="Van Hijum S."/>
        </authorList>
    </citation>
    <scope>NUCLEOTIDE SEQUENCE [LARGE SCALE GENOMIC DNA]</scope>
    <source>
        <strain evidence="9">LMG9449</strain>
    </source>
</reference>
<reference evidence="7" key="4">
    <citation type="journal article" date="2017" name="Genome Announc.">
        <title>Draft Genome Sequences of 24 Lactococcus lactis Strains.</title>
        <authorList>
            <person name="Backus L."/>
            <person name="Wels M."/>
            <person name="Boekhorst J."/>
            <person name="Dijkstra A.R."/>
            <person name="Beerthuyzen M."/>
            <person name="Kelly W.J."/>
            <person name="Siezen R.J."/>
            <person name="van Hijum S.A."/>
            <person name="Bachmann H."/>
        </authorList>
    </citation>
    <scope>NUCLEOTIDE SEQUENCE</scope>
    <source>
        <strain evidence="7">LMG9447</strain>
    </source>
</reference>
<evidence type="ECO:0000313" key="7">
    <source>
        <dbReference type="EMBL" id="KSU18510.1"/>
    </source>
</evidence>
<evidence type="ECO:0000313" key="5">
    <source>
        <dbReference type="EMBL" id="ARE13819.1"/>
    </source>
</evidence>
<dbReference type="InterPro" id="IPR018060">
    <property type="entry name" value="HTH_AraC"/>
</dbReference>
<evidence type="ECO:0000313" key="9">
    <source>
        <dbReference type="Proteomes" id="UP000053612"/>
    </source>
</evidence>
<evidence type="ECO:0000259" key="4">
    <source>
        <dbReference type="PROSITE" id="PS01124"/>
    </source>
</evidence>
<proteinExistence type="predicted"/>
<dbReference type="PRINTS" id="PR00032">
    <property type="entry name" value="HTHARAC"/>
</dbReference>
<gene>
    <name evidence="6" type="ORF">JCM5805K_1989</name>
    <name evidence="5" type="ORF">LLUC11_1489</name>
    <name evidence="7" type="ORF">LMG9449_1371</name>
</gene>
<dbReference type="SUPFAM" id="SSF46689">
    <property type="entry name" value="Homeodomain-like"/>
    <property type="match status" value="1"/>
</dbReference>
<dbReference type="SUPFAM" id="SSF51182">
    <property type="entry name" value="RmlC-like cupins"/>
    <property type="match status" value="1"/>
</dbReference>
<dbReference type="InterPro" id="IPR014710">
    <property type="entry name" value="RmlC-like_jellyroll"/>
</dbReference>
<evidence type="ECO:0000313" key="8">
    <source>
        <dbReference type="Proteomes" id="UP000031847"/>
    </source>
</evidence>
<dbReference type="Proteomes" id="UP000031847">
    <property type="component" value="Unassembled WGS sequence"/>
</dbReference>
<evidence type="ECO:0000313" key="6">
    <source>
        <dbReference type="EMBL" id="GAM80873.1"/>
    </source>
</evidence>